<reference evidence="7 8" key="1">
    <citation type="journal article" date="2017" name="Plant Biotechnol. J.">
        <title>A comprehensive draft genome sequence for lupin (Lupinus angustifolius), an emerging health food: insights into plant-microbe interactions and legume evolution.</title>
        <authorList>
            <person name="Hane J.K."/>
            <person name="Ming Y."/>
            <person name="Kamphuis L.G."/>
            <person name="Nelson M.N."/>
            <person name="Garg G."/>
            <person name="Atkins C.A."/>
            <person name="Bayer P.E."/>
            <person name="Bravo A."/>
            <person name="Bringans S."/>
            <person name="Cannon S."/>
            <person name="Edwards D."/>
            <person name="Foley R."/>
            <person name="Gao L.L."/>
            <person name="Harrison M.J."/>
            <person name="Huang W."/>
            <person name="Hurgobin B."/>
            <person name="Li S."/>
            <person name="Liu C.W."/>
            <person name="McGrath A."/>
            <person name="Morahan G."/>
            <person name="Murray J."/>
            <person name="Weller J."/>
            <person name="Jian J."/>
            <person name="Singh K.B."/>
        </authorList>
    </citation>
    <scope>NUCLEOTIDE SEQUENCE [LARGE SCALE GENOMIC DNA]</scope>
    <source>
        <strain evidence="8">cv. Tanjil</strain>
        <tissue evidence="7">Whole plant</tissue>
    </source>
</reference>
<proteinExistence type="predicted"/>
<evidence type="ECO:0000256" key="4">
    <source>
        <dbReference type="PROSITE-ProRule" id="PRU00175"/>
    </source>
</evidence>
<sequence length="238" mass="26927">NCSGKGIKSQHENCVVCERLNVSKTLNNIASEETIPTNEETLTELEENSNCSLDDGIQVSIGGTNSPDCKICGDEVDGDKVKICGHPFCPSKYYHVRCLSSKLMKLYAQCWYCPFCLCQVCLTDQDDDEIVLCDSCDHAYFIYCMKPLRTSVPEGKWFCRKCNAGIQAIRRAKKAYESKKWRTDVNVSKPNNENVKKWNNKRGRESDKARGMDMLLTAASTLNFEENLTTTQIESQRT</sequence>
<dbReference type="Proteomes" id="UP000188354">
    <property type="component" value="Chromosome LG09"/>
</dbReference>
<dbReference type="Pfam" id="PF00628">
    <property type="entry name" value="PHD"/>
    <property type="match status" value="1"/>
</dbReference>
<dbReference type="PROSITE" id="PS50089">
    <property type="entry name" value="ZF_RING_2"/>
    <property type="match status" value="1"/>
</dbReference>
<dbReference type="GO" id="GO:0008270">
    <property type="term" value="F:zinc ion binding"/>
    <property type="evidence" value="ECO:0007669"/>
    <property type="project" value="UniProtKB-KW"/>
</dbReference>
<dbReference type="STRING" id="3871.A0A1J7HRZ7"/>
<dbReference type="SUPFAM" id="SSF57903">
    <property type="entry name" value="FYVE/PHD zinc finger"/>
    <property type="match status" value="2"/>
</dbReference>
<evidence type="ECO:0000259" key="5">
    <source>
        <dbReference type="PROSITE" id="PS50016"/>
    </source>
</evidence>
<dbReference type="AlphaFoldDB" id="A0A1J7HRZ7"/>
<keyword evidence="8" id="KW-1185">Reference proteome</keyword>
<dbReference type="InterPro" id="IPR013083">
    <property type="entry name" value="Znf_RING/FYVE/PHD"/>
</dbReference>
<keyword evidence="2 4" id="KW-0863">Zinc-finger</keyword>
<evidence type="ECO:0000256" key="1">
    <source>
        <dbReference type="ARBA" id="ARBA00022723"/>
    </source>
</evidence>
<dbReference type="SMART" id="SM00249">
    <property type="entry name" value="PHD"/>
    <property type="match status" value="2"/>
</dbReference>
<keyword evidence="3" id="KW-0862">Zinc</keyword>
<dbReference type="Gramene" id="OIW04517">
    <property type="protein sequence ID" value="OIW04517"/>
    <property type="gene ID" value="TanjilG_13899"/>
</dbReference>
<dbReference type="InterPro" id="IPR011011">
    <property type="entry name" value="Znf_FYVE_PHD"/>
</dbReference>
<dbReference type="InterPro" id="IPR001965">
    <property type="entry name" value="Znf_PHD"/>
</dbReference>
<evidence type="ECO:0000313" key="7">
    <source>
        <dbReference type="EMBL" id="OIW04517.1"/>
    </source>
</evidence>
<dbReference type="EMBL" id="CM007369">
    <property type="protein sequence ID" value="OIW04517.1"/>
    <property type="molecule type" value="Genomic_DNA"/>
</dbReference>
<protein>
    <recommendedName>
        <fullName evidence="9">PHD-type domain-containing protein</fullName>
    </recommendedName>
</protein>
<dbReference type="InterPro" id="IPR019787">
    <property type="entry name" value="Znf_PHD-finger"/>
</dbReference>
<dbReference type="Gene3D" id="3.30.40.10">
    <property type="entry name" value="Zinc/RING finger domain, C3HC4 (zinc finger)"/>
    <property type="match status" value="2"/>
</dbReference>
<feature type="domain" description="PHD-type" evidence="5">
    <location>
        <begin position="115"/>
        <end position="165"/>
    </location>
</feature>
<keyword evidence="1" id="KW-0479">Metal-binding</keyword>
<evidence type="ECO:0000259" key="6">
    <source>
        <dbReference type="PROSITE" id="PS50089"/>
    </source>
</evidence>
<dbReference type="PANTHER" id="PTHR47162">
    <property type="entry name" value="OS02G0192300 PROTEIN"/>
    <property type="match status" value="1"/>
</dbReference>
<organism evidence="7 8">
    <name type="scientific">Lupinus angustifolius</name>
    <name type="common">Narrow-leaved blue lupine</name>
    <dbReference type="NCBI Taxonomy" id="3871"/>
    <lineage>
        <taxon>Eukaryota</taxon>
        <taxon>Viridiplantae</taxon>
        <taxon>Streptophyta</taxon>
        <taxon>Embryophyta</taxon>
        <taxon>Tracheophyta</taxon>
        <taxon>Spermatophyta</taxon>
        <taxon>Magnoliopsida</taxon>
        <taxon>eudicotyledons</taxon>
        <taxon>Gunneridae</taxon>
        <taxon>Pentapetalae</taxon>
        <taxon>rosids</taxon>
        <taxon>fabids</taxon>
        <taxon>Fabales</taxon>
        <taxon>Fabaceae</taxon>
        <taxon>Papilionoideae</taxon>
        <taxon>50 kb inversion clade</taxon>
        <taxon>genistoids sensu lato</taxon>
        <taxon>core genistoids</taxon>
        <taxon>Genisteae</taxon>
        <taxon>Lupinus</taxon>
    </lineage>
</organism>
<feature type="non-terminal residue" evidence="7">
    <location>
        <position position="1"/>
    </location>
</feature>
<dbReference type="InterPro" id="IPR001841">
    <property type="entry name" value="Znf_RING"/>
</dbReference>
<evidence type="ECO:0000256" key="2">
    <source>
        <dbReference type="ARBA" id="ARBA00022771"/>
    </source>
</evidence>
<evidence type="ECO:0008006" key="9">
    <source>
        <dbReference type="Google" id="ProtNLM"/>
    </source>
</evidence>
<dbReference type="PANTHER" id="PTHR47162:SF9">
    <property type="entry name" value="PHD FINGER PROTEIN EHD3-LIKE"/>
    <property type="match status" value="1"/>
</dbReference>
<gene>
    <name evidence="7" type="ORF">TanjilG_13899</name>
</gene>
<accession>A0A1J7HRZ7</accession>
<feature type="domain" description="RING-type" evidence="6">
    <location>
        <begin position="69"/>
        <end position="116"/>
    </location>
</feature>
<evidence type="ECO:0000313" key="8">
    <source>
        <dbReference type="Proteomes" id="UP000188354"/>
    </source>
</evidence>
<dbReference type="PROSITE" id="PS50016">
    <property type="entry name" value="ZF_PHD_2"/>
    <property type="match status" value="1"/>
</dbReference>
<evidence type="ECO:0000256" key="3">
    <source>
        <dbReference type="ARBA" id="ARBA00022833"/>
    </source>
</evidence>
<name>A0A1J7HRZ7_LUPAN</name>